<dbReference type="SUPFAM" id="SSF46689">
    <property type="entry name" value="Homeodomain-like"/>
    <property type="match status" value="2"/>
</dbReference>
<dbReference type="EMBL" id="JBHRWK010000009">
    <property type="protein sequence ID" value="MFC3448676.1"/>
    <property type="molecule type" value="Genomic_DNA"/>
</dbReference>
<evidence type="ECO:0000256" key="3">
    <source>
        <dbReference type="SAM" id="MobiDB-lite"/>
    </source>
</evidence>
<evidence type="ECO:0000256" key="1">
    <source>
        <dbReference type="ARBA" id="ARBA00023015"/>
    </source>
</evidence>
<evidence type="ECO:0000256" key="2">
    <source>
        <dbReference type="ARBA" id="ARBA00023163"/>
    </source>
</evidence>
<dbReference type="SUPFAM" id="SSF52317">
    <property type="entry name" value="Class I glutamine amidotransferase-like"/>
    <property type="match status" value="1"/>
</dbReference>
<dbReference type="InterPro" id="IPR029062">
    <property type="entry name" value="Class_I_gatase-like"/>
</dbReference>
<evidence type="ECO:0000259" key="4">
    <source>
        <dbReference type="PROSITE" id="PS01124"/>
    </source>
</evidence>
<dbReference type="SMART" id="SM00342">
    <property type="entry name" value="HTH_ARAC"/>
    <property type="match status" value="1"/>
</dbReference>
<name>A0ABV7NPD5_9PSEU</name>
<dbReference type="InterPro" id="IPR052158">
    <property type="entry name" value="INH-QAR"/>
</dbReference>
<proteinExistence type="predicted"/>
<dbReference type="Pfam" id="PF12833">
    <property type="entry name" value="HTH_18"/>
    <property type="match status" value="1"/>
</dbReference>
<dbReference type="Pfam" id="PF01965">
    <property type="entry name" value="DJ-1_PfpI"/>
    <property type="match status" value="1"/>
</dbReference>
<dbReference type="InterPro" id="IPR018060">
    <property type="entry name" value="HTH_AraC"/>
</dbReference>
<keyword evidence="6" id="KW-1185">Reference proteome</keyword>
<evidence type="ECO:0000313" key="6">
    <source>
        <dbReference type="Proteomes" id="UP001595645"/>
    </source>
</evidence>
<dbReference type="Proteomes" id="UP001595645">
    <property type="component" value="Unassembled WGS sequence"/>
</dbReference>
<accession>A0ABV7NPD5</accession>
<dbReference type="PANTHER" id="PTHR43130">
    <property type="entry name" value="ARAC-FAMILY TRANSCRIPTIONAL REGULATOR"/>
    <property type="match status" value="1"/>
</dbReference>
<sequence>MSSAIVIGPSSGAPSDPDRGEIATRPGNLAIMVTPPRIGVLAYPGCFASEVFGVPDLLTMASHVAAAGDPPYEVSILSPRRRVVASGGAVITVSPVRRVDVLVVPGFELSPGLDLDTRLRSLRPEIETIKSVFQSGVAVVSICVGAFLLADAGLLDKRRSTTSWLFADRLADRCPGTEVLPEKLVVTDSGVTTTGAFSAMYDFALGLVRAHHGGRVARATARIALVDDARSSQAPYVDTDLLPATGRGFSQGVKRRLDQNLHERYDLGLLAATFHVSTRTLLRRFRDETGKTPLGYLQEARVRRSKHLLETTERTVAGIAAEVGYRDPGTFSTVFARLTGHRPRDYRAMFRRSRVSTVD</sequence>
<protein>
    <submittedName>
        <fullName evidence="5">GlxA family transcriptional regulator</fullName>
    </submittedName>
</protein>
<dbReference type="Gene3D" id="1.10.10.60">
    <property type="entry name" value="Homeodomain-like"/>
    <property type="match status" value="1"/>
</dbReference>
<dbReference type="InterPro" id="IPR002818">
    <property type="entry name" value="DJ-1/PfpI"/>
</dbReference>
<comment type="caution">
    <text evidence="5">The sequence shown here is derived from an EMBL/GenBank/DDBJ whole genome shotgun (WGS) entry which is preliminary data.</text>
</comment>
<organism evidence="5 6">
    <name type="scientific">Amycolatopsis speibonae</name>
    <dbReference type="NCBI Taxonomy" id="1450224"/>
    <lineage>
        <taxon>Bacteria</taxon>
        <taxon>Bacillati</taxon>
        <taxon>Actinomycetota</taxon>
        <taxon>Actinomycetes</taxon>
        <taxon>Pseudonocardiales</taxon>
        <taxon>Pseudonocardiaceae</taxon>
        <taxon>Amycolatopsis</taxon>
    </lineage>
</organism>
<dbReference type="RefSeq" id="WP_378237351.1">
    <property type="nucleotide sequence ID" value="NZ_JBHRWK010000009.1"/>
</dbReference>
<feature type="region of interest" description="Disordered" evidence="3">
    <location>
        <begin position="1"/>
        <end position="23"/>
    </location>
</feature>
<gene>
    <name evidence="5" type="ORF">ACFOSH_04450</name>
</gene>
<dbReference type="Gene3D" id="3.40.50.880">
    <property type="match status" value="1"/>
</dbReference>
<reference evidence="6" key="1">
    <citation type="journal article" date="2019" name="Int. J. Syst. Evol. Microbiol.">
        <title>The Global Catalogue of Microorganisms (GCM) 10K type strain sequencing project: providing services to taxonomists for standard genome sequencing and annotation.</title>
        <authorList>
            <consortium name="The Broad Institute Genomics Platform"/>
            <consortium name="The Broad Institute Genome Sequencing Center for Infectious Disease"/>
            <person name="Wu L."/>
            <person name="Ma J."/>
        </authorList>
    </citation>
    <scope>NUCLEOTIDE SEQUENCE [LARGE SCALE GENOMIC DNA]</scope>
    <source>
        <strain evidence="6">CGMCC 4.7676</strain>
    </source>
</reference>
<keyword evidence="2" id="KW-0804">Transcription</keyword>
<dbReference type="PANTHER" id="PTHR43130:SF11">
    <property type="entry name" value="TRANSCRIPTIONAL REGULATORY PROTEIN"/>
    <property type="match status" value="1"/>
</dbReference>
<keyword evidence="1" id="KW-0805">Transcription regulation</keyword>
<dbReference type="InterPro" id="IPR009057">
    <property type="entry name" value="Homeodomain-like_sf"/>
</dbReference>
<dbReference type="PROSITE" id="PS01124">
    <property type="entry name" value="HTH_ARAC_FAMILY_2"/>
    <property type="match status" value="1"/>
</dbReference>
<evidence type="ECO:0000313" key="5">
    <source>
        <dbReference type="EMBL" id="MFC3448676.1"/>
    </source>
</evidence>
<feature type="domain" description="HTH araC/xylS-type" evidence="4">
    <location>
        <begin position="251"/>
        <end position="349"/>
    </location>
</feature>